<dbReference type="SMART" id="SM00028">
    <property type="entry name" value="TPR"/>
    <property type="match status" value="6"/>
</dbReference>
<evidence type="ECO:0000256" key="1">
    <source>
        <dbReference type="PROSITE-ProRule" id="PRU00339"/>
    </source>
</evidence>
<dbReference type="RefSeq" id="WP_064269343.1">
    <property type="nucleotide sequence ID" value="NZ_LXJZ01000182.1"/>
</dbReference>
<dbReference type="PANTHER" id="PTHR46050:SF29">
    <property type="entry name" value="TPR REPEAT-CONTAINING THIOREDOXIN TTL4"/>
    <property type="match status" value="1"/>
</dbReference>
<sequence>MAIENEADLDALVKRADAHFAARRMIDAAACYRQVIAFQPRDAYALHRMGLVSVHLDDLDRARDYIEQALQLAPARAELWEHAGILAALKGNHESALAFYYRAIRLSGSTASLHRNLGDCLRLAGRPTEALYHYDQAIRIEPTLYHAVRSAACLSKELAEVQKAAGYWLHAWALGWSSLQDGLAVVSALAEAGRDKELRQILRQIRERLTRDAEGLQSLATVLNRNDRYADALIVAKEGLAIAPEHGSLHYNAAHALCMLGRVSESLTHCEEAARLLPESPPVQFRLATVQLALGNFEQGWKQYKWLYEMPDVNPPHPDFPEWQGEQVAGSHFLLVGEQGRGDEIQCVRFAAWLHNGGAIVDLLVSEPVAALLARVPGVRSVFVTVPRGPYDYWCHMLRMPERMELDLNMLPIATNYLVALPEKVCRWQSRIDAMMVDGLRQTSRRIGLVWAGSSIHPNDRNRSIQLDAFRSMFALPGFTWFSLQKGEDEQASEAMEAEFDLYTLGPAIEDFDDTLAILQSLDLLISVDTSVAHLAGAAGKPVWTLISVCNDWRWMKKRSDSPWYPSMRLFRQRELGEWAPVIAEVRNALIEWCGETTA</sequence>
<dbReference type="STRING" id="1462993.A6V36_32500"/>
<proteinExistence type="predicted"/>
<dbReference type="Proteomes" id="UP000077961">
    <property type="component" value="Unassembled WGS sequence"/>
</dbReference>
<keyword evidence="4" id="KW-1185">Reference proteome</keyword>
<dbReference type="PANTHER" id="PTHR46050">
    <property type="entry name" value="TPR REPEAT-CONTAINING THIOREDOXIN"/>
    <property type="match status" value="1"/>
</dbReference>
<dbReference type="EMBL" id="LXKA01000331">
    <property type="protein sequence ID" value="OAJ56912.1"/>
    <property type="molecule type" value="Genomic_DNA"/>
</dbReference>
<dbReference type="InterPro" id="IPR019734">
    <property type="entry name" value="TPR_rpt"/>
</dbReference>
<reference evidence="4 5" key="1">
    <citation type="submission" date="2016-04" db="EMBL/GenBank/DDBJ databases">
        <title>Reclassification of Paraburkholderia panaciterrae (Farh et al. 2015) Dobritsa &amp; Samadpour 2016 as a later homotypic synonym of Paraburkholderia ginsengiterrae (Farh et al. 2015) Dobritsa &amp; Samadpour 2016.</title>
        <authorList>
            <person name="Dobritsa A.P."/>
            <person name="Kutumbaka K."/>
            <person name="Samadpour M."/>
        </authorList>
    </citation>
    <scope>NUCLEOTIDE SEQUENCE [LARGE SCALE GENOMIC DNA]</scope>
    <source>
        <strain evidence="2 5">DCY85</strain>
        <strain evidence="3 4">DCY85-1</strain>
    </source>
</reference>
<dbReference type="EMBL" id="LXJZ01000182">
    <property type="protein sequence ID" value="OAJ56968.1"/>
    <property type="molecule type" value="Genomic_DNA"/>
</dbReference>
<accession>A0A1A9N5G7</accession>
<name>A0A1A9N5G7_9BURK</name>
<protein>
    <submittedName>
        <fullName evidence="2">Uncharacterized protein</fullName>
    </submittedName>
</protein>
<dbReference type="SUPFAM" id="SSF48452">
    <property type="entry name" value="TPR-like"/>
    <property type="match status" value="2"/>
</dbReference>
<gene>
    <name evidence="3" type="ORF">A6V36_32500</name>
    <name evidence="2" type="ORF">A6V37_30480</name>
</gene>
<evidence type="ECO:0000313" key="2">
    <source>
        <dbReference type="EMBL" id="OAJ56912.1"/>
    </source>
</evidence>
<dbReference type="SUPFAM" id="SSF53756">
    <property type="entry name" value="UDP-Glycosyltransferase/glycogen phosphorylase"/>
    <property type="match status" value="1"/>
</dbReference>
<dbReference type="InterPro" id="IPR044534">
    <property type="entry name" value="TTL1-4"/>
</dbReference>
<evidence type="ECO:0000313" key="3">
    <source>
        <dbReference type="EMBL" id="OAJ56968.1"/>
    </source>
</evidence>
<comment type="caution">
    <text evidence="2">The sequence shown here is derived from an EMBL/GenBank/DDBJ whole genome shotgun (WGS) entry which is preliminary data.</text>
</comment>
<feature type="repeat" description="TPR" evidence="1">
    <location>
        <begin position="111"/>
        <end position="144"/>
    </location>
</feature>
<evidence type="ECO:0000313" key="4">
    <source>
        <dbReference type="Proteomes" id="UP000077961"/>
    </source>
</evidence>
<keyword evidence="1" id="KW-0802">TPR repeat</keyword>
<feature type="repeat" description="TPR" evidence="1">
    <location>
        <begin position="43"/>
        <end position="76"/>
    </location>
</feature>
<dbReference type="Pfam" id="PF13181">
    <property type="entry name" value="TPR_8"/>
    <property type="match status" value="1"/>
</dbReference>
<dbReference type="InterPro" id="IPR011990">
    <property type="entry name" value="TPR-like_helical_dom_sf"/>
</dbReference>
<feature type="repeat" description="TPR" evidence="1">
    <location>
        <begin position="77"/>
        <end position="110"/>
    </location>
</feature>
<evidence type="ECO:0000313" key="5">
    <source>
        <dbReference type="Proteomes" id="UP000078116"/>
    </source>
</evidence>
<organism evidence="2 5">
    <name type="scientific">Paraburkholderia ginsengiterrae</name>
    <dbReference type="NCBI Taxonomy" id="1462993"/>
    <lineage>
        <taxon>Bacteria</taxon>
        <taxon>Pseudomonadati</taxon>
        <taxon>Pseudomonadota</taxon>
        <taxon>Betaproteobacteria</taxon>
        <taxon>Burkholderiales</taxon>
        <taxon>Burkholderiaceae</taxon>
        <taxon>Paraburkholderia</taxon>
    </lineage>
</organism>
<dbReference type="Pfam" id="PF13424">
    <property type="entry name" value="TPR_12"/>
    <property type="match status" value="1"/>
</dbReference>
<dbReference type="AlphaFoldDB" id="A0A1A9N5G7"/>
<dbReference type="Gene3D" id="1.25.40.10">
    <property type="entry name" value="Tetratricopeptide repeat domain"/>
    <property type="match status" value="3"/>
</dbReference>
<dbReference type="Proteomes" id="UP000078116">
    <property type="component" value="Unassembled WGS sequence"/>
</dbReference>
<dbReference type="PROSITE" id="PS50005">
    <property type="entry name" value="TPR"/>
    <property type="match status" value="3"/>
</dbReference>
<dbReference type="Gene3D" id="3.40.50.2000">
    <property type="entry name" value="Glycogen Phosphorylase B"/>
    <property type="match status" value="1"/>
</dbReference>